<proteinExistence type="predicted"/>
<dbReference type="Proteomes" id="UP001176961">
    <property type="component" value="Unassembled WGS sequence"/>
</dbReference>
<comment type="caution">
    <text evidence="1">The sequence shown here is derived from an EMBL/GenBank/DDBJ whole genome shotgun (WGS) entry which is preliminary data.</text>
</comment>
<evidence type="ECO:0000313" key="1">
    <source>
        <dbReference type="EMBL" id="CAJ0608039.1"/>
    </source>
</evidence>
<dbReference type="EMBL" id="CATQJL010000316">
    <property type="protein sequence ID" value="CAJ0608039.1"/>
    <property type="molecule type" value="Genomic_DNA"/>
</dbReference>
<reference evidence="1" key="1">
    <citation type="submission" date="2023-07" db="EMBL/GenBank/DDBJ databases">
        <authorList>
            <consortium name="CYATHOMIX"/>
        </authorList>
    </citation>
    <scope>NUCLEOTIDE SEQUENCE</scope>
    <source>
        <strain evidence="1">N/A</strain>
    </source>
</reference>
<evidence type="ECO:0000313" key="2">
    <source>
        <dbReference type="Proteomes" id="UP001176961"/>
    </source>
</evidence>
<sequence>MLALLLPPRRRSLQSIASTMLASRRIANKLRDTTYSQLKIAHHYDTSDEKSGACSVITLHDELRAPFHSSKAPLNSKRTKRARNYLFFDGEVD</sequence>
<protein>
    <submittedName>
        <fullName evidence="1">Uncharacterized protein</fullName>
    </submittedName>
</protein>
<name>A0AA36HDE2_CYLNA</name>
<keyword evidence="2" id="KW-1185">Reference proteome</keyword>
<organism evidence="1 2">
    <name type="scientific">Cylicocyclus nassatus</name>
    <name type="common">Nematode worm</name>
    <dbReference type="NCBI Taxonomy" id="53992"/>
    <lineage>
        <taxon>Eukaryota</taxon>
        <taxon>Metazoa</taxon>
        <taxon>Ecdysozoa</taxon>
        <taxon>Nematoda</taxon>
        <taxon>Chromadorea</taxon>
        <taxon>Rhabditida</taxon>
        <taxon>Rhabditina</taxon>
        <taxon>Rhabditomorpha</taxon>
        <taxon>Strongyloidea</taxon>
        <taxon>Strongylidae</taxon>
        <taxon>Cylicocyclus</taxon>
    </lineage>
</organism>
<gene>
    <name evidence="1" type="ORF">CYNAS_LOCUS20022</name>
</gene>
<accession>A0AA36HDE2</accession>
<dbReference type="AlphaFoldDB" id="A0AA36HDE2"/>